<evidence type="ECO:0000256" key="1">
    <source>
        <dbReference type="SAM" id="MobiDB-lite"/>
    </source>
</evidence>
<dbReference type="AlphaFoldDB" id="A0A383DNK5"/>
<proteinExistence type="predicted"/>
<reference evidence="2" key="1">
    <citation type="submission" date="2018-05" db="EMBL/GenBank/DDBJ databases">
        <authorList>
            <person name="Lanie J.A."/>
            <person name="Ng W.-L."/>
            <person name="Kazmierczak K.M."/>
            <person name="Andrzejewski T.M."/>
            <person name="Davidsen T.M."/>
            <person name="Wayne K.J."/>
            <person name="Tettelin H."/>
            <person name="Glass J.I."/>
            <person name="Rusch D."/>
            <person name="Podicherti R."/>
            <person name="Tsui H.-C.T."/>
            <person name="Winkler M.E."/>
        </authorList>
    </citation>
    <scope>NUCLEOTIDE SEQUENCE</scope>
</reference>
<organism evidence="2">
    <name type="scientific">marine metagenome</name>
    <dbReference type="NCBI Taxonomy" id="408172"/>
    <lineage>
        <taxon>unclassified sequences</taxon>
        <taxon>metagenomes</taxon>
        <taxon>ecological metagenomes</taxon>
    </lineage>
</organism>
<dbReference type="EMBL" id="UINC01218692">
    <property type="protein sequence ID" value="SVE45825.1"/>
    <property type="molecule type" value="Genomic_DNA"/>
</dbReference>
<protein>
    <submittedName>
        <fullName evidence="2">Uncharacterized protein</fullName>
    </submittedName>
</protein>
<accession>A0A383DNK5</accession>
<feature type="region of interest" description="Disordered" evidence="1">
    <location>
        <begin position="1"/>
        <end position="30"/>
    </location>
</feature>
<gene>
    <name evidence="2" type="ORF">METZ01_LOCUS498679</name>
</gene>
<feature type="compositionally biased region" description="Polar residues" evidence="1">
    <location>
        <begin position="20"/>
        <end position="30"/>
    </location>
</feature>
<name>A0A383DNK5_9ZZZZ</name>
<evidence type="ECO:0000313" key="2">
    <source>
        <dbReference type="EMBL" id="SVE45825.1"/>
    </source>
</evidence>
<sequence>MTDVSGATFGFPASARSRKTSLSVNPPSMD</sequence>